<reference evidence="8 9" key="1">
    <citation type="submission" date="2015-09" db="EMBL/GenBank/DDBJ databases">
        <title>Sorangium comparison.</title>
        <authorList>
            <person name="Zaburannyi N."/>
            <person name="Bunk B."/>
            <person name="Overmann J."/>
            <person name="Mueller R."/>
        </authorList>
    </citation>
    <scope>NUCLEOTIDE SEQUENCE [LARGE SCALE GENOMIC DNA]</scope>
    <source>
        <strain evidence="8 9">So ceGT47</strain>
    </source>
</reference>
<dbReference type="EMBL" id="CP012670">
    <property type="protein sequence ID" value="AUX27206.1"/>
    <property type="molecule type" value="Genomic_DNA"/>
</dbReference>
<accession>A0A4P2QCZ3</accession>
<gene>
    <name evidence="8" type="ORF">SOCEGT47_077870</name>
</gene>
<dbReference type="InterPro" id="IPR007140">
    <property type="entry name" value="DUF350"/>
</dbReference>
<evidence type="ECO:0000256" key="1">
    <source>
        <dbReference type="ARBA" id="ARBA00004651"/>
    </source>
</evidence>
<evidence type="ECO:0000256" key="7">
    <source>
        <dbReference type="SAM" id="Phobius"/>
    </source>
</evidence>
<keyword evidence="5 7" id="KW-1133">Transmembrane helix</keyword>
<protein>
    <recommendedName>
        <fullName evidence="10">DUF350 domain-containing protein</fullName>
    </recommendedName>
</protein>
<proteinExistence type="inferred from homology"/>
<keyword evidence="6 7" id="KW-0472">Membrane</keyword>
<comment type="similarity">
    <text evidence="2">Belongs to the UPF0719 family.</text>
</comment>
<dbReference type="AlphaFoldDB" id="A0A4P2QCZ3"/>
<sequence>MPDANTLMKAVAGTLVFVALGLVVFLLAFLLITKLTPFSIRKEIEEDQNTALAIVIGSVILGLAWIISAAIHG</sequence>
<evidence type="ECO:0000256" key="2">
    <source>
        <dbReference type="ARBA" id="ARBA00005779"/>
    </source>
</evidence>
<evidence type="ECO:0000313" key="8">
    <source>
        <dbReference type="EMBL" id="AUX27206.1"/>
    </source>
</evidence>
<keyword evidence="4 7" id="KW-0812">Transmembrane</keyword>
<keyword evidence="3" id="KW-1003">Cell membrane</keyword>
<evidence type="ECO:0000256" key="6">
    <source>
        <dbReference type="ARBA" id="ARBA00023136"/>
    </source>
</evidence>
<name>A0A4P2QCZ3_SORCE</name>
<dbReference type="Pfam" id="PF03994">
    <property type="entry name" value="DUF350"/>
    <property type="match status" value="1"/>
</dbReference>
<evidence type="ECO:0000313" key="9">
    <source>
        <dbReference type="Proteomes" id="UP000295781"/>
    </source>
</evidence>
<evidence type="ECO:0008006" key="10">
    <source>
        <dbReference type="Google" id="ProtNLM"/>
    </source>
</evidence>
<dbReference type="RefSeq" id="WP_242515609.1">
    <property type="nucleotide sequence ID" value="NZ_CP012670.1"/>
</dbReference>
<evidence type="ECO:0000256" key="3">
    <source>
        <dbReference type="ARBA" id="ARBA00022475"/>
    </source>
</evidence>
<evidence type="ECO:0000256" key="5">
    <source>
        <dbReference type="ARBA" id="ARBA00022989"/>
    </source>
</evidence>
<feature type="transmembrane region" description="Helical" evidence="7">
    <location>
        <begin position="52"/>
        <end position="71"/>
    </location>
</feature>
<dbReference type="Proteomes" id="UP000295781">
    <property type="component" value="Chromosome"/>
</dbReference>
<comment type="subcellular location">
    <subcellularLocation>
        <location evidence="1">Cell membrane</location>
        <topology evidence="1">Multi-pass membrane protein</topology>
    </subcellularLocation>
</comment>
<dbReference type="GO" id="GO:0005886">
    <property type="term" value="C:plasma membrane"/>
    <property type="evidence" value="ECO:0007669"/>
    <property type="project" value="UniProtKB-SubCell"/>
</dbReference>
<organism evidence="8 9">
    <name type="scientific">Sorangium cellulosum</name>
    <name type="common">Polyangium cellulosum</name>
    <dbReference type="NCBI Taxonomy" id="56"/>
    <lineage>
        <taxon>Bacteria</taxon>
        <taxon>Pseudomonadati</taxon>
        <taxon>Myxococcota</taxon>
        <taxon>Polyangia</taxon>
        <taxon>Polyangiales</taxon>
        <taxon>Polyangiaceae</taxon>
        <taxon>Sorangium</taxon>
    </lineage>
</organism>
<evidence type="ECO:0000256" key="4">
    <source>
        <dbReference type="ARBA" id="ARBA00022692"/>
    </source>
</evidence>
<feature type="transmembrane region" description="Helical" evidence="7">
    <location>
        <begin position="12"/>
        <end position="32"/>
    </location>
</feature>